<sequence length="387" mass="43559">MKHEPKSPTPRVKTVGICYVKTKKEPRSQSKSAKRKSKSPRLGKKSPKNSGRMPWHKSAVPTHRNCNMSDANENKSANHTSKGPSTSQFFEKATYSTETYANAPRPLTELTYDTKATEFNRQFKSAAHLATTDQSTPRATGEKAHPREPIVLRPKVVVPDILASYGYQNGRNLFPQKQVPVSTKNASLLNNYAEQVAEQLALQFKCKVDDKNQMSARKGFKKIKASAQERGYQPQGKCKSSNEMQENVQPSSTGQNPIFTEHNVNTKKNKVPNSKMVADNTPASLRKHIATEDYALRRLYYDQGVKETLSRIISLTNHGMSLCDAVEFLKPADMADDFHCAEVENYTPESSKTVRNTKKKKKTTAASHFQRLKRWKERSVKKISALV</sequence>
<dbReference type="AlphaFoldDB" id="A0AAD4R2M9"/>
<comment type="caution">
    <text evidence="2">The sequence shown here is derived from an EMBL/GenBank/DDBJ whole genome shotgun (WGS) entry which is preliminary data.</text>
</comment>
<keyword evidence="3" id="KW-1185">Reference proteome</keyword>
<reference evidence="2" key="1">
    <citation type="submission" date="2022-01" db="EMBL/GenBank/DDBJ databases">
        <title>Genome Sequence Resource for Two Populations of Ditylenchus destructor, the Migratory Endoparasitic Phytonematode.</title>
        <authorList>
            <person name="Zhang H."/>
            <person name="Lin R."/>
            <person name="Xie B."/>
        </authorList>
    </citation>
    <scope>NUCLEOTIDE SEQUENCE</scope>
    <source>
        <strain evidence="2">BazhouSP</strain>
    </source>
</reference>
<feature type="region of interest" description="Disordered" evidence="1">
    <location>
        <begin position="225"/>
        <end position="278"/>
    </location>
</feature>
<feature type="region of interest" description="Disordered" evidence="1">
    <location>
        <begin position="124"/>
        <end position="144"/>
    </location>
</feature>
<feature type="region of interest" description="Disordered" evidence="1">
    <location>
        <begin position="1"/>
        <end position="88"/>
    </location>
</feature>
<gene>
    <name evidence="2" type="ORF">DdX_13682</name>
</gene>
<organism evidence="2 3">
    <name type="scientific">Ditylenchus destructor</name>
    <dbReference type="NCBI Taxonomy" id="166010"/>
    <lineage>
        <taxon>Eukaryota</taxon>
        <taxon>Metazoa</taxon>
        <taxon>Ecdysozoa</taxon>
        <taxon>Nematoda</taxon>
        <taxon>Chromadorea</taxon>
        <taxon>Rhabditida</taxon>
        <taxon>Tylenchina</taxon>
        <taxon>Tylenchomorpha</taxon>
        <taxon>Sphaerularioidea</taxon>
        <taxon>Anguinidae</taxon>
        <taxon>Anguininae</taxon>
        <taxon>Ditylenchus</taxon>
    </lineage>
</organism>
<protein>
    <submittedName>
        <fullName evidence="2">Uncharacterized protein</fullName>
    </submittedName>
</protein>
<feature type="compositionally biased region" description="Basic residues" evidence="1">
    <location>
        <begin position="32"/>
        <end position="47"/>
    </location>
</feature>
<dbReference type="Proteomes" id="UP001201812">
    <property type="component" value="Unassembled WGS sequence"/>
</dbReference>
<evidence type="ECO:0000313" key="3">
    <source>
        <dbReference type="Proteomes" id="UP001201812"/>
    </source>
</evidence>
<evidence type="ECO:0000313" key="2">
    <source>
        <dbReference type="EMBL" id="KAI1705367.1"/>
    </source>
</evidence>
<proteinExistence type="predicted"/>
<dbReference type="EMBL" id="JAKKPZ010000057">
    <property type="protein sequence ID" value="KAI1705367.1"/>
    <property type="molecule type" value="Genomic_DNA"/>
</dbReference>
<feature type="compositionally biased region" description="Polar residues" evidence="1">
    <location>
        <begin position="64"/>
        <end position="88"/>
    </location>
</feature>
<feature type="compositionally biased region" description="Polar residues" evidence="1">
    <location>
        <begin position="238"/>
        <end position="258"/>
    </location>
</feature>
<name>A0AAD4R2M9_9BILA</name>
<accession>A0AAD4R2M9</accession>
<evidence type="ECO:0000256" key="1">
    <source>
        <dbReference type="SAM" id="MobiDB-lite"/>
    </source>
</evidence>